<dbReference type="EC" id="4.2.1.1" evidence="13"/>
<protein>
    <recommendedName>
        <fullName evidence="13">Carbonic anhydrase</fullName>
        <ecNumber evidence="13">4.2.1.1</ecNumber>
    </recommendedName>
</protein>
<evidence type="ECO:0000256" key="4">
    <source>
        <dbReference type="ARBA" id="ARBA00022525"/>
    </source>
</evidence>
<evidence type="ECO:0000256" key="5">
    <source>
        <dbReference type="ARBA" id="ARBA00022723"/>
    </source>
</evidence>
<dbReference type="SUPFAM" id="SSF51069">
    <property type="entry name" value="Carbonic anhydrase"/>
    <property type="match status" value="1"/>
</dbReference>
<gene>
    <name evidence="17" type="primary">CA6</name>
</gene>
<feature type="domain" description="Pentraxin (PTX)" evidence="15">
    <location>
        <begin position="337"/>
        <end position="534"/>
    </location>
</feature>
<evidence type="ECO:0000256" key="3">
    <source>
        <dbReference type="ARBA" id="ARBA00010718"/>
    </source>
</evidence>
<evidence type="ECO:0000256" key="7">
    <source>
        <dbReference type="ARBA" id="ARBA00023157"/>
    </source>
</evidence>
<dbReference type="SMART" id="SM00159">
    <property type="entry name" value="PTX"/>
    <property type="match status" value="1"/>
</dbReference>
<dbReference type="InterPro" id="IPR013320">
    <property type="entry name" value="ConA-like_dom_sf"/>
</dbReference>
<dbReference type="SUPFAM" id="SSF49899">
    <property type="entry name" value="Concanavalin A-like lectins/glucanases"/>
    <property type="match status" value="1"/>
</dbReference>
<dbReference type="PANTHER" id="PTHR18952:SF110">
    <property type="entry name" value="CARBONIC ANHYDRASE 6"/>
    <property type="match status" value="1"/>
</dbReference>
<evidence type="ECO:0000256" key="1">
    <source>
        <dbReference type="ARBA" id="ARBA00001947"/>
    </source>
</evidence>
<organism evidence="16 17">
    <name type="scientific">Pogona vitticeps</name>
    <name type="common">central bearded dragon</name>
    <dbReference type="NCBI Taxonomy" id="103695"/>
    <lineage>
        <taxon>Eukaryota</taxon>
        <taxon>Metazoa</taxon>
        <taxon>Chordata</taxon>
        <taxon>Craniata</taxon>
        <taxon>Vertebrata</taxon>
        <taxon>Euteleostomi</taxon>
        <taxon>Lepidosauria</taxon>
        <taxon>Squamata</taxon>
        <taxon>Bifurcata</taxon>
        <taxon>Unidentata</taxon>
        <taxon>Episquamata</taxon>
        <taxon>Toxicofera</taxon>
        <taxon>Iguania</taxon>
        <taxon>Acrodonta</taxon>
        <taxon>Agamidae</taxon>
        <taxon>Amphibolurinae</taxon>
        <taxon>Pogona</taxon>
    </lineage>
</organism>
<evidence type="ECO:0000256" key="11">
    <source>
        <dbReference type="ARBA" id="ARBA00048348"/>
    </source>
</evidence>
<dbReference type="InterPro" id="IPR036398">
    <property type="entry name" value="CA_dom_sf"/>
</dbReference>
<keyword evidence="16" id="KW-1185">Reference proteome</keyword>
<evidence type="ECO:0000256" key="2">
    <source>
        <dbReference type="ARBA" id="ARBA00004613"/>
    </source>
</evidence>
<keyword evidence="4" id="KW-0964">Secreted</keyword>
<feature type="domain" description="Alpha-carbonic anhydrase" evidence="14">
    <location>
        <begin position="35"/>
        <end position="292"/>
    </location>
</feature>
<evidence type="ECO:0000256" key="10">
    <source>
        <dbReference type="ARBA" id="ARBA00025355"/>
    </source>
</evidence>
<dbReference type="PROSITE" id="PS51828">
    <property type="entry name" value="PTX_2"/>
    <property type="match status" value="1"/>
</dbReference>
<comment type="subcellular location">
    <subcellularLocation>
        <location evidence="2">Secreted</location>
    </subcellularLocation>
</comment>
<keyword evidence="7" id="KW-1015">Disulfide bond</keyword>
<evidence type="ECO:0000259" key="14">
    <source>
        <dbReference type="PROSITE" id="PS51144"/>
    </source>
</evidence>
<dbReference type="Gene3D" id="2.60.120.200">
    <property type="match status" value="1"/>
</dbReference>
<evidence type="ECO:0000313" key="16">
    <source>
        <dbReference type="Proteomes" id="UP001652642"/>
    </source>
</evidence>
<dbReference type="Pfam" id="PF00354">
    <property type="entry name" value="Pentaxin"/>
    <property type="match status" value="1"/>
</dbReference>
<evidence type="ECO:0000256" key="8">
    <source>
        <dbReference type="ARBA" id="ARBA00023180"/>
    </source>
</evidence>
<accession>A0A6J0SSZ8</accession>
<keyword evidence="5 13" id="KW-0479">Metal-binding</keyword>
<dbReference type="GeneID" id="110073316"/>
<dbReference type="Pfam" id="PF00194">
    <property type="entry name" value="Carb_anhydrase"/>
    <property type="match status" value="1"/>
</dbReference>
<keyword evidence="8" id="KW-0325">Glycoprotein</keyword>
<dbReference type="InterPro" id="IPR001759">
    <property type="entry name" value="PTX_dom"/>
</dbReference>
<dbReference type="SMART" id="SM01057">
    <property type="entry name" value="Carb_anhydrase"/>
    <property type="match status" value="1"/>
</dbReference>
<comment type="cofactor">
    <cofactor evidence="1 13">
        <name>Zn(2+)</name>
        <dbReference type="ChEBI" id="CHEBI:29105"/>
    </cofactor>
</comment>
<comment type="similarity">
    <text evidence="3 13">Belongs to the alpha-carbonic anhydrase family.</text>
</comment>
<dbReference type="PROSITE" id="PS00162">
    <property type="entry name" value="ALPHA_CA_1"/>
    <property type="match status" value="1"/>
</dbReference>
<dbReference type="InterPro" id="IPR023561">
    <property type="entry name" value="Carbonic_anhydrase_a-class"/>
</dbReference>
<reference evidence="17" key="1">
    <citation type="submission" date="2025-08" db="UniProtKB">
        <authorList>
            <consortium name="RefSeq"/>
        </authorList>
    </citation>
    <scope>IDENTIFICATION</scope>
</reference>
<dbReference type="RefSeq" id="XP_020638010.2">
    <property type="nucleotide sequence ID" value="XM_020782351.2"/>
</dbReference>
<dbReference type="PANTHER" id="PTHR18952">
    <property type="entry name" value="CARBONIC ANHYDRASE"/>
    <property type="match status" value="1"/>
</dbReference>
<dbReference type="Gene3D" id="3.10.200.10">
    <property type="entry name" value="Alpha carbonic anhydrase"/>
    <property type="match status" value="1"/>
</dbReference>
<dbReference type="Proteomes" id="UP001652642">
    <property type="component" value="Chromosome 7"/>
</dbReference>
<evidence type="ECO:0000256" key="6">
    <source>
        <dbReference type="ARBA" id="ARBA00022833"/>
    </source>
</evidence>
<evidence type="ECO:0000256" key="12">
    <source>
        <dbReference type="PROSITE-ProRule" id="PRU01172"/>
    </source>
</evidence>
<evidence type="ECO:0000259" key="15">
    <source>
        <dbReference type="PROSITE" id="PS51828"/>
    </source>
</evidence>
<comment type="catalytic activity">
    <reaction evidence="11 13">
        <text>hydrogencarbonate + H(+) = CO2 + H2O</text>
        <dbReference type="Rhea" id="RHEA:10748"/>
        <dbReference type="ChEBI" id="CHEBI:15377"/>
        <dbReference type="ChEBI" id="CHEBI:15378"/>
        <dbReference type="ChEBI" id="CHEBI:16526"/>
        <dbReference type="ChEBI" id="CHEBI:17544"/>
        <dbReference type="EC" id="4.2.1.1"/>
    </reaction>
</comment>
<comment type="function">
    <text evidence="10">Reversible hydration of carbon dioxide. Its role in saliva is unknown.</text>
</comment>
<dbReference type="InterPro" id="IPR001148">
    <property type="entry name" value="CA_dom"/>
</dbReference>
<evidence type="ECO:0000256" key="9">
    <source>
        <dbReference type="ARBA" id="ARBA00023239"/>
    </source>
</evidence>
<evidence type="ECO:0000256" key="13">
    <source>
        <dbReference type="RuleBase" id="RU367011"/>
    </source>
</evidence>
<dbReference type="PROSITE" id="PS51144">
    <property type="entry name" value="ALPHA_CA_2"/>
    <property type="match status" value="1"/>
</dbReference>
<evidence type="ECO:0000313" key="17">
    <source>
        <dbReference type="RefSeq" id="XP_020638010.2"/>
    </source>
</evidence>
<dbReference type="PRINTS" id="PR00895">
    <property type="entry name" value="PENTAXIN"/>
</dbReference>
<name>A0A6J0SSZ8_9SAUR</name>
<sequence length="535" mass="60595">MISRLPSDFRPRTTMKVIGWVLPWFLLQLGSSHILEWTYKGELDERQWGKHFVDCLGKRQSPIDIRKKNVRYNPELGVLEFRGYEGPLQGNFTMTNNGHSVQIDLPPTMTVVKGLPGVFTAVQLHLHWGGMDLETSGSEHTMDGMRYIAELHIVHYNSGAYGSFEEAKTKPNGLAVLAFLYEEGHFENTYYSGLIANLAKIRFAGQSTTLTTLDVLSMLPENLAHFYRYQGSLTTPPCTENVIWTLFDSPIKLSHTQINLLENALLDWENHTLRNDYRQTQPLNDRVVESSFTAKPAPEVCHPETFTSKLDEIQTHLREMRTYLLDAMGKPGHKPDSFQALFFSHQYLEGHAEIHPRKPMALTNFTLCFWSQNLKQGKQTVFSYSTLERDDELVVTVGADVGVRIGGHLIQFELHHWTEGWVPYCLTWASHSGTVHLWIHGAVGTAKNIQKGYAIQSGGVPILGKNKNALFNVFSDAFSGWMSHVNLWSHVLHKEVLQELTLCRHRGHKGDVIAWGETPMALFGGVILDTDPSCR</sequence>
<keyword evidence="9 13" id="KW-0456">Lyase</keyword>
<dbReference type="InterPro" id="IPR018338">
    <property type="entry name" value="Carbonic_anhydrase_a-class_CS"/>
</dbReference>
<comment type="caution">
    <text evidence="12">Lacks conserved residue(s) required for the propagation of feature annotation.</text>
</comment>
<proteinExistence type="inferred from homology"/>
<dbReference type="OrthoDB" id="429145at2759"/>
<keyword evidence="6 13" id="KW-0862">Zinc</keyword>